<gene>
    <name evidence="14" type="ORF">DXD79_04730</name>
</gene>
<evidence type="ECO:0000256" key="11">
    <source>
        <dbReference type="SAM" id="Phobius"/>
    </source>
</evidence>
<evidence type="ECO:0000259" key="13">
    <source>
        <dbReference type="PROSITE" id="PS50110"/>
    </source>
</evidence>
<dbReference type="PRINTS" id="PR00344">
    <property type="entry name" value="BCTRLSENSOR"/>
</dbReference>
<evidence type="ECO:0000256" key="4">
    <source>
        <dbReference type="ARBA" id="ARBA00018672"/>
    </source>
</evidence>
<dbReference type="InterPro" id="IPR003594">
    <property type="entry name" value="HATPase_dom"/>
</dbReference>
<feature type="transmembrane region" description="Helical" evidence="11">
    <location>
        <begin position="20"/>
        <end position="39"/>
    </location>
</feature>
<dbReference type="Gene3D" id="3.40.50.2300">
    <property type="match status" value="1"/>
</dbReference>
<dbReference type="InterPro" id="IPR004358">
    <property type="entry name" value="Sig_transdc_His_kin-like_C"/>
</dbReference>
<protein>
    <recommendedName>
        <fullName evidence="9">Circadian input-output histidine kinase CikA</fullName>
        <ecNumber evidence="3">2.7.13.3</ecNumber>
    </recommendedName>
    <alternativeName>
        <fullName evidence="4">Stage 0 sporulation protein A homolog</fullName>
    </alternativeName>
</protein>
<dbReference type="PROSITE" id="PS50109">
    <property type="entry name" value="HIS_KIN"/>
    <property type="match status" value="1"/>
</dbReference>
<dbReference type="Gene3D" id="1.10.287.130">
    <property type="match status" value="1"/>
</dbReference>
<dbReference type="RefSeq" id="WP_117632840.1">
    <property type="nucleotide sequence ID" value="NZ_QSON01000002.1"/>
</dbReference>
<dbReference type="AlphaFoldDB" id="A0A374PD07"/>
<evidence type="ECO:0000256" key="1">
    <source>
        <dbReference type="ARBA" id="ARBA00000085"/>
    </source>
</evidence>
<evidence type="ECO:0000313" key="15">
    <source>
        <dbReference type="Proteomes" id="UP000263014"/>
    </source>
</evidence>
<dbReference type="Pfam" id="PF02518">
    <property type="entry name" value="HATPase_c"/>
    <property type="match status" value="1"/>
</dbReference>
<dbReference type="PANTHER" id="PTHR45339:SF1">
    <property type="entry name" value="HYBRID SIGNAL TRANSDUCTION HISTIDINE KINASE J"/>
    <property type="match status" value="1"/>
</dbReference>
<evidence type="ECO:0000256" key="9">
    <source>
        <dbReference type="ARBA" id="ARBA00074306"/>
    </source>
</evidence>
<evidence type="ECO:0000256" key="3">
    <source>
        <dbReference type="ARBA" id="ARBA00012438"/>
    </source>
</evidence>
<dbReference type="GO" id="GO:0000155">
    <property type="term" value="F:phosphorelay sensor kinase activity"/>
    <property type="evidence" value="ECO:0007669"/>
    <property type="project" value="InterPro"/>
</dbReference>
<keyword evidence="11" id="KW-0812">Transmembrane</keyword>
<dbReference type="Proteomes" id="UP000263014">
    <property type="component" value="Unassembled WGS sequence"/>
</dbReference>
<dbReference type="SMART" id="SM00448">
    <property type="entry name" value="REC"/>
    <property type="match status" value="1"/>
</dbReference>
<comment type="similarity">
    <text evidence="2">In the N-terminal section; belongs to the phytochrome family.</text>
</comment>
<dbReference type="InterPro" id="IPR036097">
    <property type="entry name" value="HisK_dim/P_sf"/>
</dbReference>
<dbReference type="CDD" id="cd16922">
    <property type="entry name" value="HATPase_EvgS-ArcB-TorS-like"/>
    <property type="match status" value="1"/>
</dbReference>
<dbReference type="InterPro" id="IPR011006">
    <property type="entry name" value="CheY-like_superfamily"/>
</dbReference>
<keyword evidence="7" id="KW-0902">Two-component regulatory system</keyword>
<organism evidence="14 15">
    <name type="scientific">Hungatella hathewayi</name>
    <dbReference type="NCBI Taxonomy" id="154046"/>
    <lineage>
        <taxon>Bacteria</taxon>
        <taxon>Bacillati</taxon>
        <taxon>Bacillota</taxon>
        <taxon>Clostridia</taxon>
        <taxon>Lachnospirales</taxon>
        <taxon>Lachnospiraceae</taxon>
        <taxon>Hungatella</taxon>
    </lineage>
</organism>
<sequence length="531" mass="59172">MPCERENSVLSFRRENRSVLYRILSVPVSLIAILAVYAFQIPNPMMLLIIPVVFFTYLEGYVSGGLSGLTAVVYSACFFIALTEDDAAWQKLVIIIMAVTAIVVLVGRLKAADNRKMIEILRAEEELIQAKEEAEKLARVKSDFLSMMSHEIRTPINAIIGMNGIAMKIDDPERIQECLVRIDDASSHLLGVINDILDMSKIEAEKLELSVSDFSLEYLLNRVISINQIRFDQRSQDFSIVVGENVPAAMITDQQRLSQVITNLLSNAAKFTPNEGKIELSIELQQELGEDMVLRFAVSDNGIGMTKEQQSHLFRAFEQADSSISKRFGGTGLGLAISKNIVEKMGGRIWVHSIPGKGSSFVFDICVKKGNAILDSPGRCLGGDEKELNRPDYTEVPEKDIFLGRRMLLAEDVEVNREIIKNIVEETGIEVVEAENGEIACERFKEYSGQFDVILMDIHMPVRDGYEATRMICGEMPFEEAAAVPILAMTADVFPEDIELCKKAGMNGHVAKPVNAAELIQTLKRYIPVRQ</sequence>
<evidence type="ECO:0000256" key="5">
    <source>
        <dbReference type="ARBA" id="ARBA00022553"/>
    </source>
</evidence>
<reference evidence="14 15" key="1">
    <citation type="submission" date="2018-08" db="EMBL/GenBank/DDBJ databases">
        <title>A genome reference for cultivated species of the human gut microbiota.</title>
        <authorList>
            <person name="Zou Y."/>
            <person name="Xue W."/>
            <person name="Luo G."/>
        </authorList>
    </citation>
    <scope>NUCLEOTIDE SEQUENCE [LARGE SCALE GENOMIC DNA]</scope>
    <source>
        <strain evidence="14 15">TM09-12</strain>
    </source>
</reference>
<dbReference type="CDD" id="cd00082">
    <property type="entry name" value="HisKA"/>
    <property type="match status" value="1"/>
</dbReference>
<keyword evidence="11" id="KW-1133">Transmembrane helix</keyword>
<evidence type="ECO:0000256" key="6">
    <source>
        <dbReference type="ARBA" id="ARBA00022777"/>
    </source>
</evidence>
<accession>A0A374PD07</accession>
<comment type="caution">
    <text evidence="14">The sequence shown here is derived from an EMBL/GenBank/DDBJ whole genome shotgun (WGS) entry which is preliminary data.</text>
</comment>
<name>A0A374PD07_9FIRM</name>
<dbReference type="SUPFAM" id="SSF52172">
    <property type="entry name" value="CheY-like"/>
    <property type="match status" value="1"/>
</dbReference>
<evidence type="ECO:0000256" key="2">
    <source>
        <dbReference type="ARBA" id="ARBA00006402"/>
    </source>
</evidence>
<dbReference type="EMBL" id="QSON01000002">
    <property type="protein sequence ID" value="RGJ06604.1"/>
    <property type="molecule type" value="Genomic_DNA"/>
</dbReference>
<evidence type="ECO:0000313" key="14">
    <source>
        <dbReference type="EMBL" id="RGJ06604.1"/>
    </source>
</evidence>
<keyword evidence="6" id="KW-0808">Transferase</keyword>
<keyword evidence="11" id="KW-0472">Membrane</keyword>
<comment type="function">
    <text evidence="8">May play the central regulatory role in sporulation. It may be an element of the effector pathway responsible for the activation of sporulation genes in response to nutritional stress. Spo0A may act in concert with spo0H (a sigma factor) to control the expression of some genes that are critical to the sporulation process.</text>
</comment>
<evidence type="ECO:0000256" key="8">
    <source>
        <dbReference type="ARBA" id="ARBA00024867"/>
    </source>
</evidence>
<dbReference type="PROSITE" id="PS50110">
    <property type="entry name" value="RESPONSE_REGULATORY"/>
    <property type="match status" value="1"/>
</dbReference>
<dbReference type="InterPro" id="IPR036890">
    <property type="entry name" value="HATPase_C_sf"/>
</dbReference>
<evidence type="ECO:0000256" key="7">
    <source>
        <dbReference type="ARBA" id="ARBA00023012"/>
    </source>
</evidence>
<dbReference type="SUPFAM" id="SSF55874">
    <property type="entry name" value="ATPase domain of HSP90 chaperone/DNA topoisomerase II/histidine kinase"/>
    <property type="match status" value="1"/>
</dbReference>
<feature type="transmembrane region" description="Helical" evidence="11">
    <location>
        <begin position="60"/>
        <end position="82"/>
    </location>
</feature>
<dbReference type="SUPFAM" id="SSF47384">
    <property type="entry name" value="Homodimeric domain of signal transducing histidine kinase"/>
    <property type="match status" value="1"/>
</dbReference>
<keyword evidence="6" id="KW-0418">Kinase</keyword>
<evidence type="ECO:0000259" key="12">
    <source>
        <dbReference type="PROSITE" id="PS50109"/>
    </source>
</evidence>
<feature type="modified residue" description="4-aspartylphosphate" evidence="10">
    <location>
        <position position="457"/>
    </location>
</feature>
<keyword evidence="5 10" id="KW-0597">Phosphoprotein</keyword>
<proteinExistence type="inferred from homology"/>
<dbReference type="SMART" id="SM00387">
    <property type="entry name" value="HATPase_c"/>
    <property type="match status" value="1"/>
</dbReference>
<evidence type="ECO:0000256" key="10">
    <source>
        <dbReference type="PROSITE-ProRule" id="PRU00169"/>
    </source>
</evidence>
<feature type="transmembrane region" description="Helical" evidence="11">
    <location>
        <begin position="88"/>
        <end position="107"/>
    </location>
</feature>
<dbReference type="SMART" id="SM00388">
    <property type="entry name" value="HisKA"/>
    <property type="match status" value="1"/>
</dbReference>
<dbReference type="Pfam" id="PF00072">
    <property type="entry name" value="Response_reg"/>
    <property type="match status" value="1"/>
</dbReference>
<dbReference type="InterPro" id="IPR005467">
    <property type="entry name" value="His_kinase_dom"/>
</dbReference>
<dbReference type="PANTHER" id="PTHR45339">
    <property type="entry name" value="HYBRID SIGNAL TRANSDUCTION HISTIDINE KINASE J"/>
    <property type="match status" value="1"/>
</dbReference>
<dbReference type="InterPro" id="IPR001789">
    <property type="entry name" value="Sig_transdc_resp-reg_receiver"/>
</dbReference>
<dbReference type="EC" id="2.7.13.3" evidence="3"/>
<dbReference type="Gene3D" id="3.30.565.10">
    <property type="entry name" value="Histidine kinase-like ATPase, C-terminal domain"/>
    <property type="match status" value="1"/>
</dbReference>
<comment type="catalytic activity">
    <reaction evidence="1">
        <text>ATP + protein L-histidine = ADP + protein N-phospho-L-histidine.</text>
        <dbReference type="EC" id="2.7.13.3"/>
    </reaction>
</comment>
<dbReference type="FunFam" id="3.30.565.10:FF:000010">
    <property type="entry name" value="Sensor histidine kinase RcsC"/>
    <property type="match status" value="1"/>
</dbReference>
<feature type="domain" description="Response regulatory" evidence="13">
    <location>
        <begin position="406"/>
        <end position="527"/>
    </location>
</feature>
<dbReference type="InterPro" id="IPR003661">
    <property type="entry name" value="HisK_dim/P_dom"/>
</dbReference>
<feature type="domain" description="Histidine kinase" evidence="12">
    <location>
        <begin position="147"/>
        <end position="369"/>
    </location>
</feature>
<dbReference type="Pfam" id="PF00512">
    <property type="entry name" value="HisKA"/>
    <property type="match status" value="1"/>
</dbReference>
<dbReference type="CDD" id="cd17546">
    <property type="entry name" value="REC_hyHK_CKI1_RcsC-like"/>
    <property type="match status" value="1"/>
</dbReference>